<evidence type="ECO:0000313" key="8">
    <source>
        <dbReference type="Proteomes" id="UP000256388"/>
    </source>
</evidence>
<evidence type="ECO:0000256" key="5">
    <source>
        <dbReference type="ARBA" id="ARBA00023002"/>
    </source>
</evidence>
<dbReference type="GO" id="GO:0046872">
    <property type="term" value="F:metal ion binding"/>
    <property type="evidence" value="ECO:0007669"/>
    <property type="project" value="UniProtKB-KW"/>
</dbReference>
<feature type="domain" description="Alcohol dehydrogenase-like C-terminal" evidence="6">
    <location>
        <begin position="153"/>
        <end position="270"/>
    </location>
</feature>
<evidence type="ECO:0000313" key="7">
    <source>
        <dbReference type="EMBL" id="REG11681.1"/>
    </source>
</evidence>
<dbReference type="InterPro" id="IPR013149">
    <property type="entry name" value="ADH-like_C"/>
</dbReference>
<name>A0A347ZR34_9CHLR</name>
<dbReference type="SUPFAM" id="SSF51735">
    <property type="entry name" value="NAD(P)-binding Rossmann-fold domains"/>
    <property type="match status" value="1"/>
</dbReference>
<keyword evidence="4" id="KW-0862">Zinc</keyword>
<comment type="caution">
    <text evidence="7">The sequence shown here is derived from an EMBL/GenBank/DDBJ whole genome shotgun (WGS) entry which is preliminary data.</text>
</comment>
<dbReference type="GO" id="GO:0016491">
    <property type="term" value="F:oxidoreductase activity"/>
    <property type="evidence" value="ECO:0007669"/>
    <property type="project" value="UniProtKB-KW"/>
</dbReference>
<dbReference type="Gene3D" id="3.90.180.10">
    <property type="entry name" value="Medium-chain alcohol dehydrogenases, catalytic domain"/>
    <property type="match status" value="1"/>
</dbReference>
<accession>A0A347ZR34</accession>
<dbReference type="Pfam" id="PF00107">
    <property type="entry name" value="ADH_zinc_N"/>
    <property type="match status" value="1"/>
</dbReference>
<dbReference type="EMBL" id="QUMS01000001">
    <property type="protein sequence ID" value="REG11681.1"/>
    <property type="molecule type" value="Genomic_DNA"/>
</dbReference>
<dbReference type="AlphaFoldDB" id="A0A347ZR34"/>
<dbReference type="CDD" id="cd08255">
    <property type="entry name" value="2-desacetyl-2-hydroxyethyl_bacteriochlorophyllide_like"/>
    <property type="match status" value="1"/>
</dbReference>
<comment type="cofactor">
    <cofactor evidence="1">
        <name>Zn(2+)</name>
        <dbReference type="ChEBI" id="CHEBI:29105"/>
    </cofactor>
</comment>
<keyword evidence="3" id="KW-0479">Metal-binding</keyword>
<evidence type="ECO:0000256" key="3">
    <source>
        <dbReference type="ARBA" id="ARBA00022723"/>
    </source>
</evidence>
<dbReference type="InterPro" id="IPR011032">
    <property type="entry name" value="GroES-like_sf"/>
</dbReference>
<gene>
    <name evidence="7" type="ORF">DFR64_1573</name>
</gene>
<dbReference type="PANTHER" id="PTHR43350">
    <property type="entry name" value="NAD-DEPENDENT ALCOHOL DEHYDROGENASE"/>
    <property type="match status" value="1"/>
</dbReference>
<keyword evidence="8" id="KW-1185">Reference proteome</keyword>
<reference evidence="7 8" key="1">
    <citation type="submission" date="2018-08" db="EMBL/GenBank/DDBJ databases">
        <title>Genomic Encyclopedia of Type Strains, Phase IV (KMG-IV): sequencing the most valuable type-strain genomes for metagenomic binning, comparative biology and taxonomic classification.</title>
        <authorList>
            <person name="Goeker M."/>
        </authorList>
    </citation>
    <scope>NUCLEOTIDE SEQUENCE [LARGE SCALE GENOMIC DNA]</scope>
    <source>
        <strain evidence="7 8">DSM 23923</strain>
    </source>
</reference>
<dbReference type="OrthoDB" id="9781031at2"/>
<dbReference type="InterPro" id="IPR036291">
    <property type="entry name" value="NAD(P)-bd_dom_sf"/>
</dbReference>
<evidence type="ECO:0000259" key="6">
    <source>
        <dbReference type="Pfam" id="PF00107"/>
    </source>
</evidence>
<evidence type="ECO:0000256" key="2">
    <source>
        <dbReference type="ARBA" id="ARBA00008072"/>
    </source>
</evidence>
<evidence type="ECO:0000256" key="1">
    <source>
        <dbReference type="ARBA" id="ARBA00001947"/>
    </source>
</evidence>
<comment type="similarity">
    <text evidence="2">Belongs to the zinc-containing alcohol dehydrogenase family.</text>
</comment>
<evidence type="ECO:0000256" key="4">
    <source>
        <dbReference type="ARBA" id="ARBA00022833"/>
    </source>
</evidence>
<keyword evidence="5" id="KW-0560">Oxidoreductase</keyword>
<dbReference type="SUPFAM" id="SSF50129">
    <property type="entry name" value="GroES-like"/>
    <property type="match status" value="1"/>
</dbReference>
<sequence>MLSKYLEIVEKGIVVVKNEEVNADDLGPNEAIIQNETSVISAGTELSRVFALKPGVTYPVRPGYASIGRILQKGSALVDYEVGESVFYLGNHASLLRFTGNGVEEWNHFFKVPEGLDSVEAPLACMIGIALTGPNDCEVKIGDSVAVFGLGVVGLLAALLYQINGARVIGLDPVESRCELAKALGIRETIACAPVEQAEAVKALTDGLGADIGVDAVGQSSVIATAIQATRPYGQVVLLGTPRAAAEGNLTDIFNPIHMKMLTVRGALAANAVPLKPTPGFKLSFERNYRTAFELMLNKQIDASKIISHVIRPEEAEAAYHGLYYDKEHYRCVVIDWR</sequence>
<dbReference type="RefSeq" id="WP_116224801.1">
    <property type="nucleotide sequence ID" value="NZ_AP018437.1"/>
</dbReference>
<protein>
    <submittedName>
        <fullName evidence="7">Threonine dehydrogenase-like Zn-dependent dehydrogenase</fullName>
    </submittedName>
</protein>
<dbReference type="PANTHER" id="PTHR43350:SF19">
    <property type="entry name" value="D-GULOSIDE 3-DEHYDROGENASE"/>
    <property type="match status" value="1"/>
</dbReference>
<dbReference type="Gene3D" id="3.40.50.720">
    <property type="entry name" value="NAD(P)-binding Rossmann-like Domain"/>
    <property type="match status" value="1"/>
</dbReference>
<proteinExistence type="inferred from homology"/>
<organism evidence="7 8">
    <name type="scientific">Pelolinea submarina</name>
    <dbReference type="NCBI Taxonomy" id="913107"/>
    <lineage>
        <taxon>Bacteria</taxon>
        <taxon>Bacillati</taxon>
        <taxon>Chloroflexota</taxon>
        <taxon>Anaerolineae</taxon>
        <taxon>Anaerolineales</taxon>
        <taxon>Anaerolineaceae</taxon>
        <taxon>Pelolinea</taxon>
    </lineage>
</organism>
<dbReference type="Proteomes" id="UP000256388">
    <property type="component" value="Unassembled WGS sequence"/>
</dbReference>